<keyword evidence="1" id="KW-0732">Signal</keyword>
<evidence type="ECO:0000313" key="3">
    <source>
        <dbReference type="Proteomes" id="UP000309133"/>
    </source>
</evidence>
<comment type="caution">
    <text evidence="2">The sequence shown here is derived from an EMBL/GenBank/DDBJ whole genome shotgun (WGS) entry which is preliminary data.</text>
</comment>
<evidence type="ECO:0000256" key="1">
    <source>
        <dbReference type="SAM" id="SignalP"/>
    </source>
</evidence>
<dbReference type="AlphaFoldDB" id="A0A4S4FI85"/>
<name>A0A4S4FI85_9MICO</name>
<proteinExistence type="predicted"/>
<protein>
    <submittedName>
        <fullName evidence="2">Uncharacterized protein</fullName>
    </submittedName>
</protein>
<keyword evidence="3" id="KW-1185">Reference proteome</keyword>
<organism evidence="2 3">
    <name type="scientific">Naasia lichenicola</name>
    <dbReference type="NCBI Taxonomy" id="2565933"/>
    <lineage>
        <taxon>Bacteria</taxon>
        <taxon>Bacillati</taxon>
        <taxon>Actinomycetota</taxon>
        <taxon>Actinomycetes</taxon>
        <taxon>Micrococcales</taxon>
        <taxon>Microbacteriaceae</taxon>
        <taxon>Naasia</taxon>
    </lineage>
</organism>
<dbReference type="RefSeq" id="WP_136428426.1">
    <property type="nucleotide sequence ID" value="NZ_SSSM01000005.1"/>
</dbReference>
<feature type="signal peptide" evidence="1">
    <location>
        <begin position="1"/>
        <end position="27"/>
    </location>
</feature>
<dbReference type="Proteomes" id="UP000309133">
    <property type="component" value="Unassembled WGS sequence"/>
</dbReference>
<evidence type="ECO:0000313" key="2">
    <source>
        <dbReference type="EMBL" id="THG30053.1"/>
    </source>
</evidence>
<feature type="chain" id="PRO_5020458918" evidence="1">
    <location>
        <begin position="28"/>
        <end position="130"/>
    </location>
</feature>
<sequence>MPKLPRPVTGLLAAVLAACALSGCASVASPSIEMLEREWAHGEARITFADDGTWSGSALPSAMIAESVGSDGTFEGGGTWSADDTDRDDQVITLTAPSGETFELHLIYDSWRGYQVETPPGGAEIAFTPR</sequence>
<accession>A0A4S4FI85</accession>
<reference evidence="2 3" key="1">
    <citation type="submission" date="2019-04" db="EMBL/GenBank/DDBJ databases">
        <authorList>
            <person name="Jiang L."/>
        </authorList>
    </citation>
    <scope>NUCLEOTIDE SEQUENCE [LARGE SCALE GENOMIC DNA]</scope>
    <source>
        <strain evidence="2 3">YIM 131853</strain>
    </source>
</reference>
<dbReference type="EMBL" id="SSSM01000005">
    <property type="protein sequence ID" value="THG30053.1"/>
    <property type="molecule type" value="Genomic_DNA"/>
</dbReference>
<dbReference type="PROSITE" id="PS51257">
    <property type="entry name" value="PROKAR_LIPOPROTEIN"/>
    <property type="match status" value="1"/>
</dbReference>
<gene>
    <name evidence="2" type="ORF">E6C64_15560</name>
</gene>